<accession>A0ABW1ECR8</accession>
<sequence>MAMKLGTENKRNVIIAGALFCLLLYLVITQVFGGSSTPAPRASTPQVVTPARRTTSPQASTAEASDLEASNHEAHKLPALSLDPSLHLDKLMASEDVEYAGTGRNIFSADSAPAPIPEPMGPARPVKMPEIAQGPPQPPPPPQIDLRYFGYAAKHDGQRAAFFLHGDDVFEAFAGDIVNHRYKVVSVDLHSAQVTDLSYNNTQTIPLVSN</sequence>
<comment type="caution">
    <text evidence="2">The sequence shown here is derived from an EMBL/GenBank/DDBJ whole genome shotgun (WGS) entry which is preliminary data.</text>
</comment>
<evidence type="ECO:0000256" key="1">
    <source>
        <dbReference type="SAM" id="MobiDB-lite"/>
    </source>
</evidence>
<gene>
    <name evidence="2" type="ORF">ACFPT7_04885</name>
</gene>
<dbReference type="EMBL" id="JBHSPH010000002">
    <property type="protein sequence ID" value="MFC5861617.1"/>
    <property type="molecule type" value="Genomic_DNA"/>
</dbReference>
<feature type="compositionally biased region" description="Polar residues" evidence="1">
    <location>
        <begin position="36"/>
        <end position="63"/>
    </location>
</feature>
<reference evidence="3" key="1">
    <citation type="journal article" date="2019" name="Int. J. Syst. Evol. Microbiol.">
        <title>The Global Catalogue of Microorganisms (GCM) 10K type strain sequencing project: providing services to taxonomists for standard genome sequencing and annotation.</title>
        <authorList>
            <consortium name="The Broad Institute Genomics Platform"/>
            <consortium name="The Broad Institute Genome Sequencing Center for Infectious Disease"/>
            <person name="Wu L."/>
            <person name="Ma J."/>
        </authorList>
    </citation>
    <scope>NUCLEOTIDE SEQUENCE [LARGE SCALE GENOMIC DNA]</scope>
    <source>
        <strain evidence="3">JCM 4087</strain>
    </source>
</reference>
<dbReference type="RefSeq" id="WP_263337018.1">
    <property type="nucleotide sequence ID" value="NZ_JAGSYH010000004.1"/>
</dbReference>
<name>A0ABW1ECR8_9BACT</name>
<organism evidence="2 3">
    <name type="scientific">Acidicapsa dinghuensis</name>
    <dbReference type="NCBI Taxonomy" id="2218256"/>
    <lineage>
        <taxon>Bacteria</taxon>
        <taxon>Pseudomonadati</taxon>
        <taxon>Acidobacteriota</taxon>
        <taxon>Terriglobia</taxon>
        <taxon>Terriglobales</taxon>
        <taxon>Acidobacteriaceae</taxon>
        <taxon>Acidicapsa</taxon>
    </lineage>
</organism>
<evidence type="ECO:0000313" key="3">
    <source>
        <dbReference type="Proteomes" id="UP001596091"/>
    </source>
</evidence>
<evidence type="ECO:0000313" key="2">
    <source>
        <dbReference type="EMBL" id="MFC5861617.1"/>
    </source>
</evidence>
<keyword evidence="3" id="KW-1185">Reference proteome</keyword>
<proteinExistence type="predicted"/>
<dbReference type="Proteomes" id="UP001596091">
    <property type="component" value="Unassembled WGS sequence"/>
</dbReference>
<protein>
    <submittedName>
        <fullName evidence="2">Uncharacterized protein</fullName>
    </submittedName>
</protein>
<feature type="region of interest" description="Disordered" evidence="1">
    <location>
        <begin position="36"/>
        <end position="72"/>
    </location>
</feature>